<dbReference type="InterPro" id="IPR036390">
    <property type="entry name" value="WH_DNA-bd_sf"/>
</dbReference>
<dbReference type="Proteomes" id="UP000535543">
    <property type="component" value="Unassembled WGS sequence"/>
</dbReference>
<dbReference type="RefSeq" id="WP_169590658.1">
    <property type="nucleotide sequence ID" value="NZ_VCQU01000008.1"/>
</dbReference>
<reference evidence="2 3" key="1">
    <citation type="submission" date="2019-05" db="EMBL/GenBank/DDBJ databases">
        <authorList>
            <person name="Lee S.D."/>
        </authorList>
    </citation>
    <scope>NUCLEOTIDE SEQUENCE [LARGE SCALE GENOMIC DNA]</scope>
    <source>
        <strain evidence="2 3">YC2-7</strain>
    </source>
</reference>
<evidence type="ECO:0000313" key="3">
    <source>
        <dbReference type="Proteomes" id="UP000535543"/>
    </source>
</evidence>
<accession>A0A848KH63</accession>
<keyword evidence="3" id="KW-1185">Reference proteome</keyword>
<dbReference type="GO" id="GO:0003700">
    <property type="term" value="F:DNA-binding transcription factor activity"/>
    <property type="evidence" value="ECO:0007669"/>
    <property type="project" value="InterPro"/>
</dbReference>
<name>A0A848KH63_9NOCA</name>
<gene>
    <name evidence="2" type="ORF">FGL95_21565</name>
</gene>
<evidence type="ECO:0000313" key="2">
    <source>
        <dbReference type="EMBL" id="NMN97629.1"/>
    </source>
</evidence>
<dbReference type="AlphaFoldDB" id="A0A848KH63"/>
<dbReference type="PANTHER" id="PTHR39515">
    <property type="entry name" value="CONSERVED PROTEIN"/>
    <property type="match status" value="1"/>
</dbReference>
<dbReference type="SUPFAM" id="SSF46785">
    <property type="entry name" value="Winged helix' DNA-binding domain"/>
    <property type="match status" value="1"/>
</dbReference>
<evidence type="ECO:0000259" key="1">
    <source>
        <dbReference type="PROSITE" id="PS50995"/>
    </source>
</evidence>
<dbReference type="PANTHER" id="PTHR39515:SF2">
    <property type="entry name" value="HTH-TYPE TRANSCRIPTIONAL REGULATOR RV0880"/>
    <property type="match status" value="1"/>
</dbReference>
<dbReference type="Pfam" id="PF01047">
    <property type="entry name" value="MarR"/>
    <property type="match status" value="1"/>
</dbReference>
<comment type="caution">
    <text evidence="2">The sequence shown here is derived from an EMBL/GenBank/DDBJ whole genome shotgun (WGS) entry which is preliminary data.</text>
</comment>
<dbReference type="SMART" id="SM00347">
    <property type="entry name" value="HTH_MARR"/>
    <property type="match status" value="1"/>
</dbReference>
<sequence>MESKTASAPAFAAAQALRVIVGRLRRKMQDASAVGELTASQASALARLSLNEPSSTSALAGAERVRPQSMAATVAALENLGLVRREDDPDDGRRQLIFLTPEGREWGQGARASRAEWLAGAFTEQFTEAELAVINEALILLERIVEP</sequence>
<protein>
    <submittedName>
        <fullName evidence="2">MarR family transcriptional regulator</fullName>
    </submittedName>
</protein>
<dbReference type="EMBL" id="VCQU01000008">
    <property type="protein sequence ID" value="NMN97629.1"/>
    <property type="molecule type" value="Genomic_DNA"/>
</dbReference>
<feature type="domain" description="HTH marR-type" evidence="1">
    <location>
        <begin position="10"/>
        <end position="146"/>
    </location>
</feature>
<dbReference type="InterPro" id="IPR000835">
    <property type="entry name" value="HTH_MarR-typ"/>
</dbReference>
<dbReference type="Gene3D" id="1.10.10.10">
    <property type="entry name" value="Winged helix-like DNA-binding domain superfamily/Winged helix DNA-binding domain"/>
    <property type="match status" value="1"/>
</dbReference>
<organism evidence="2 3">
    <name type="scientific">Antrihabitans stalactiti</name>
    <dbReference type="NCBI Taxonomy" id="2584121"/>
    <lineage>
        <taxon>Bacteria</taxon>
        <taxon>Bacillati</taxon>
        <taxon>Actinomycetota</taxon>
        <taxon>Actinomycetes</taxon>
        <taxon>Mycobacteriales</taxon>
        <taxon>Nocardiaceae</taxon>
        <taxon>Antrihabitans</taxon>
    </lineage>
</organism>
<dbReference type="PROSITE" id="PS50995">
    <property type="entry name" value="HTH_MARR_2"/>
    <property type="match status" value="1"/>
</dbReference>
<proteinExistence type="predicted"/>
<dbReference type="InterPro" id="IPR036388">
    <property type="entry name" value="WH-like_DNA-bd_sf"/>
</dbReference>
<dbReference type="InterPro" id="IPR052526">
    <property type="entry name" value="HTH-type_Bedaq_tolerance"/>
</dbReference>
<reference evidence="2 3" key="2">
    <citation type="submission" date="2020-06" db="EMBL/GenBank/DDBJ databases">
        <title>Antribacter stalactiti gen. nov., sp. nov., a new member of the family Nacardiaceae isolated from a cave.</title>
        <authorList>
            <person name="Kim I.S."/>
        </authorList>
    </citation>
    <scope>NUCLEOTIDE SEQUENCE [LARGE SCALE GENOMIC DNA]</scope>
    <source>
        <strain evidence="2 3">YC2-7</strain>
    </source>
</reference>